<dbReference type="Proteomes" id="UP000296468">
    <property type="component" value="Chromosome"/>
</dbReference>
<protein>
    <submittedName>
        <fullName evidence="1">Uncharacterized protein</fullName>
    </submittedName>
</protein>
<dbReference type="AlphaFoldDB" id="A0A4P7PLG0"/>
<evidence type="ECO:0000313" key="1">
    <source>
        <dbReference type="EMBL" id="QBZ91505.1"/>
    </source>
</evidence>
<proteinExistence type="predicted"/>
<gene>
    <name evidence="1" type="ORF">EPZ47_23320</name>
</gene>
<name>A0A4P7PLG0_9PSED</name>
<dbReference type="EMBL" id="CP035088">
    <property type="protein sequence ID" value="QBZ91505.1"/>
    <property type="molecule type" value="Genomic_DNA"/>
</dbReference>
<dbReference type="KEGG" id="pvk:EPZ47_23320"/>
<accession>A0A4P7PLG0</accession>
<evidence type="ECO:0000313" key="2">
    <source>
        <dbReference type="Proteomes" id="UP000296468"/>
    </source>
</evidence>
<organism evidence="1 2">
    <name type="scientific">Pseudomonas viciae</name>
    <dbReference type="NCBI Taxonomy" id="2505979"/>
    <lineage>
        <taxon>Bacteria</taxon>
        <taxon>Pseudomonadati</taxon>
        <taxon>Pseudomonadota</taxon>
        <taxon>Gammaproteobacteria</taxon>
        <taxon>Pseudomonadales</taxon>
        <taxon>Pseudomonadaceae</taxon>
        <taxon>Pseudomonas</taxon>
    </lineage>
</organism>
<reference evidence="1 2" key="1">
    <citation type="journal article" date="2019" name="Front. Microbiol.">
        <title>In silico and Genetic Analyses of Cyclic Lipopeptide Synthetic Gene Clusters in Pseudomonas sp. 11K1.</title>
        <authorList>
            <person name="Zhao H."/>
            <person name="Liu Y.P."/>
            <person name="Zhang L.Q."/>
        </authorList>
    </citation>
    <scope>NUCLEOTIDE SEQUENCE [LARGE SCALE GENOMIC DNA]</scope>
    <source>
        <strain evidence="1 2">11K1</strain>
    </source>
</reference>
<sequence>MGSHFITEALGQPQHKSTNQHWILVGASLLAMTADQPTMMLTGSPLSRASSLPQERCVLFSAAGFSQGNAAHVRSGR</sequence>